<dbReference type="InterPro" id="IPR036866">
    <property type="entry name" value="RibonucZ/Hydroxyglut_hydro"/>
</dbReference>
<dbReference type="InterPro" id="IPR041516">
    <property type="entry name" value="LACTB2_WH"/>
</dbReference>
<name>M5GAE2_DACPD</name>
<dbReference type="Proteomes" id="UP000030653">
    <property type="component" value="Unassembled WGS sequence"/>
</dbReference>
<dbReference type="GO" id="GO:0044550">
    <property type="term" value="P:secondary metabolite biosynthetic process"/>
    <property type="evidence" value="ECO:0007669"/>
    <property type="project" value="TreeGrafter"/>
</dbReference>
<keyword evidence="3 6" id="KW-0378">Hydrolase</keyword>
<dbReference type="SMART" id="SM00849">
    <property type="entry name" value="Lactamase_B"/>
    <property type="match status" value="1"/>
</dbReference>
<keyword evidence="4" id="KW-0862">Zinc</keyword>
<dbReference type="FunFam" id="3.60.15.10:FF:000041">
    <property type="entry name" value="Metallo-beta-lactamase domain protein"/>
    <property type="match status" value="1"/>
</dbReference>
<evidence type="ECO:0000313" key="7">
    <source>
        <dbReference type="Proteomes" id="UP000030653"/>
    </source>
</evidence>
<dbReference type="SUPFAM" id="SSF56281">
    <property type="entry name" value="Metallo-hydrolase/oxidoreductase"/>
    <property type="match status" value="1"/>
</dbReference>
<proteinExistence type="inferred from homology"/>
<sequence length="296" mass="32905">MEQLVPLPPITKLSPLTTRILGQNPGKFTLQGTNTYLLGTRPPYILLDTGEGKDAYISLLEEVLMSSSNSGAQLVSDVVLSHKHADHHAGLPSVLSLLAEHHSPAPVIHKFPLSSPDPVVESTRLQLPAQERTWADLSDGQVLRGEGVTLRILYTPGHTEDSICLYLEEEEALFTADAVLGQGTTVFEDLGAYMSSLRLLLERFPRAEHVYPGHGPVVERGRGHIGQYIAHREEREEEILAVLRQRGGTVREIVRVVYARYEESLWGAAERGVRLHLLKLEGEGRVRRVGERWEVV</sequence>
<keyword evidence="7" id="KW-1185">Reference proteome</keyword>
<dbReference type="CDD" id="cd07722">
    <property type="entry name" value="LACTB2-like_MBL-fold"/>
    <property type="match status" value="1"/>
</dbReference>
<comment type="similarity">
    <text evidence="1">Belongs to the metallo-beta-lactamase superfamily. Glyoxalase II family.</text>
</comment>
<dbReference type="GeneID" id="63689728"/>
<dbReference type="InterPro" id="IPR050662">
    <property type="entry name" value="Sec-metab_biosynth-thioest"/>
</dbReference>
<evidence type="ECO:0000259" key="5">
    <source>
        <dbReference type="SMART" id="SM00849"/>
    </source>
</evidence>
<evidence type="ECO:0000313" key="6">
    <source>
        <dbReference type="EMBL" id="EJU05799.1"/>
    </source>
</evidence>
<dbReference type="Pfam" id="PF00753">
    <property type="entry name" value="Lactamase_B"/>
    <property type="match status" value="1"/>
</dbReference>
<dbReference type="OMA" id="GDHVMAW"/>
<feature type="domain" description="Metallo-beta-lactamase" evidence="5">
    <location>
        <begin position="32"/>
        <end position="214"/>
    </location>
</feature>
<accession>M5GAE2</accession>
<evidence type="ECO:0000256" key="2">
    <source>
        <dbReference type="ARBA" id="ARBA00022723"/>
    </source>
</evidence>
<dbReference type="InterPro" id="IPR036388">
    <property type="entry name" value="WH-like_DNA-bd_sf"/>
</dbReference>
<gene>
    <name evidence="6" type="ORF">DACRYDRAFT_45861</name>
</gene>
<dbReference type="AlphaFoldDB" id="M5GAE2"/>
<dbReference type="Gene3D" id="1.10.10.10">
    <property type="entry name" value="Winged helix-like DNA-binding domain superfamily/Winged helix DNA-binding domain"/>
    <property type="match status" value="1"/>
</dbReference>
<dbReference type="InterPro" id="IPR047921">
    <property type="entry name" value="LACTB2-like_MBL-fold"/>
</dbReference>
<reference evidence="6 7" key="1">
    <citation type="journal article" date="2012" name="Science">
        <title>The Paleozoic origin of enzymatic lignin decomposition reconstructed from 31 fungal genomes.</title>
        <authorList>
            <person name="Floudas D."/>
            <person name="Binder M."/>
            <person name="Riley R."/>
            <person name="Barry K."/>
            <person name="Blanchette R.A."/>
            <person name="Henrissat B."/>
            <person name="Martinez A.T."/>
            <person name="Otillar R."/>
            <person name="Spatafora J.W."/>
            <person name="Yadav J.S."/>
            <person name="Aerts A."/>
            <person name="Benoit I."/>
            <person name="Boyd A."/>
            <person name="Carlson A."/>
            <person name="Copeland A."/>
            <person name="Coutinho P.M."/>
            <person name="de Vries R.P."/>
            <person name="Ferreira P."/>
            <person name="Findley K."/>
            <person name="Foster B."/>
            <person name="Gaskell J."/>
            <person name="Glotzer D."/>
            <person name="Gorecki P."/>
            <person name="Heitman J."/>
            <person name="Hesse C."/>
            <person name="Hori C."/>
            <person name="Igarashi K."/>
            <person name="Jurgens J.A."/>
            <person name="Kallen N."/>
            <person name="Kersten P."/>
            <person name="Kohler A."/>
            <person name="Kuees U."/>
            <person name="Kumar T.K.A."/>
            <person name="Kuo A."/>
            <person name="LaButti K."/>
            <person name="Larrondo L.F."/>
            <person name="Lindquist E."/>
            <person name="Ling A."/>
            <person name="Lombard V."/>
            <person name="Lucas S."/>
            <person name="Lundell T."/>
            <person name="Martin R."/>
            <person name="McLaughlin D.J."/>
            <person name="Morgenstern I."/>
            <person name="Morin E."/>
            <person name="Murat C."/>
            <person name="Nagy L.G."/>
            <person name="Nolan M."/>
            <person name="Ohm R.A."/>
            <person name="Patyshakuliyeva A."/>
            <person name="Rokas A."/>
            <person name="Ruiz-Duenas F.J."/>
            <person name="Sabat G."/>
            <person name="Salamov A."/>
            <person name="Samejima M."/>
            <person name="Schmutz J."/>
            <person name="Slot J.C."/>
            <person name="St John F."/>
            <person name="Stenlid J."/>
            <person name="Sun H."/>
            <person name="Sun S."/>
            <person name="Syed K."/>
            <person name="Tsang A."/>
            <person name="Wiebenga A."/>
            <person name="Young D."/>
            <person name="Pisabarro A."/>
            <person name="Eastwood D.C."/>
            <person name="Martin F."/>
            <person name="Cullen D."/>
            <person name="Grigoriev I.V."/>
            <person name="Hibbett D.S."/>
        </authorList>
    </citation>
    <scope>NUCLEOTIDE SEQUENCE [LARGE SCALE GENOMIC DNA]</scope>
    <source>
        <strain evidence="6 7">DJM-731 SS1</strain>
    </source>
</reference>
<dbReference type="RefSeq" id="XP_040632693.1">
    <property type="nucleotide sequence ID" value="XM_040774666.1"/>
</dbReference>
<evidence type="ECO:0000256" key="4">
    <source>
        <dbReference type="ARBA" id="ARBA00022833"/>
    </source>
</evidence>
<dbReference type="HOGENOM" id="CLU_048478_1_3_1"/>
<dbReference type="Gene3D" id="3.60.15.10">
    <property type="entry name" value="Ribonuclease Z/Hydroxyacylglutathione hydrolase-like"/>
    <property type="match status" value="1"/>
</dbReference>
<evidence type="ECO:0000256" key="1">
    <source>
        <dbReference type="ARBA" id="ARBA00006759"/>
    </source>
</evidence>
<dbReference type="Pfam" id="PF17778">
    <property type="entry name" value="WHD_BLACT"/>
    <property type="match status" value="1"/>
</dbReference>
<dbReference type="InterPro" id="IPR001279">
    <property type="entry name" value="Metallo-B-lactamas"/>
</dbReference>
<dbReference type="STRING" id="1858805.M5GAE2"/>
<dbReference type="GO" id="GO:0046872">
    <property type="term" value="F:metal ion binding"/>
    <property type="evidence" value="ECO:0007669"/>
    <property type="project" value="UniProtKB-KW"/>
</dbReference>
<protein>
    <submittedName>
        <fullName evidence="6">Metallo-hydrolase/oxidoreductase</fullName>
    </submittedName>
</protein>
<evidence type="ECO:0000256" key="3">
    <source>
        <dbReference type="ARBA" id="ARBA00022801"/>
    </source>
</evidence>
<keyword evidence="2" id="KW-0479">Metal-binding</keyword>
<organism evidence="6 7">
    <name type="scientific">Dacryopinax primogenitus (strain DJM 731)</name>
    <name type="common">Brown rot fungus</name>
    <dbReference type="NCBI Taxonomy" id="1858805"/>
    <lineage>
        <taxon>Eukaryota</taxon>
        <taxon>Fungi</taxon>
        <taxon>Dikarya</taxon>
        <taxon>Basidiomycota</taxon>
        <taxon>Agaricomycotina</taxon>
        <taxon>Dacrymycetes</taxon>
        <taxon>Dacrymycetales</taxon>
        <taxon>Dacrymycetaceae</taxon>
        <taxon>Dacryopinax</taxon>
    </lineage>
</organism>
<dbReference type="OrthoDB" id="17458at2759"/>
<dbReference type="GO" id="GO:0016787">
    <property type="term" value="F:hydrolase activity"/>
    <property type="evidence" value="ECO:0007669"/>
    <property type="project" value="UniProtKB-KW"/>
</dbReference>
<dbReference type="PANTHER" id="PTHR23131:SF0">
    <property type="entry name" value="ENDORIBONUCLEASE LACTB2"/>
    <property type="match status" value="1"/>
</dbReference>
<dbReference type="PANTHER" id="PTHR23131">
    <property type="entry name" value="ENDORIBONUCLEASE LACTB2"/>
    <property type="match status" value="1"/>
</dbReference>
<dbReference type="EMBL" id="JH795856">
    <property type="protein sequence ID" value="EJU05799.1"/>
    <property type="molecule type" value="Genomic_DNA"/>
</dbReference>